<dbReference type="OrthoDB" id="126417at2759"/>
<protein>
    <submittedName>
        <fullName evidence="2">RxLR effector protein</fullName>
    </submittedName>
</protein>
<dbReference type="Proteomes" id="UP000198211">
    <property type="component" value="Unassembled WGS sequence"/>
</dbReference>
<keyword evidence="3" id="KW-1185">Reference proteome</keyword>
<evidence type="ECO:0000256" key="1">
    <source>
        <dbReference type="SAM" id="SignalP"/>
    </source>
</evidence>
<sequence>MHLYLVARLILVVLLVNVELATSFEFTTANYTTATRFFASHEKGVAPKRFLRSYDERAEARAIGGGTISDLPTHITDPASKIAQKIRSSENYKAELVAKYILTNSELTELTKQINRLNTKKVTLIGTLADRYGDNALAMALVSAEKNADSILAPQIKELQKEQLMRWSDRDLSTGGVFKLLKMDDEGYQMLRGDKFNILDDYSRHINSKEHEGYLLDGLRVGMGGQQNLWTFLQTAKTHPSTMVKAQQLEASLITQWMREGWPPIDVFQSLKFDEVNNAFNADNLKMFVKYVDDFNVKYRANTEPAIDIYTRKFGDTVVTMKLLSAMKVPTTKEVATRLYNQKLEGWVNRGNVGTLISQLGGQLLLSSEKATKNAETTQLHKLIFASWVKKDITPDEVLSRVFLKGSGTAITAEQKKIVDKFTRFYASLE</sequence>
<dbReference type="AlphaFoldDB" id="A0A225WBC3"/>
<proteinExistence type="predicted"/>
<organism evidence="2 3">
    <name type="scientific">Phytophthora megakarya</name>
    <dbReference type="NCBI Taxonomy" id="4795"/>
    <lineage>
        <taxon>Eukaryota</taxon>
        <taxon>Sar</taxon>
        <taxon>Stramenopiles</taxon>
        <taxon>Oomycota</taxon>
        <taxon>Peronosporomycetes</taxon>
        <taxon>Peronosporales</taxon>
        <taxon>Peronosporaceae</taxon>
        <taxon>Phytophthora</taxon>
    </lineage>
</organism>
<accession>A0A225WBC3</accession>
<gene>
    <name evidence="2" type="ORF">PHMEG_00011584</name>
</gene>
<keyword evidence="1" id="KW-0732">Signal</keyword>
<name>A0A225WBC3_9STRA</name>
<comment type="caution">
    <text evidence="2">The sequence shown here is derived from an EMBL/GenBank/DDBJ whole genome shotgun (WGS) entry which is preliminary data.</text>
</comment>
<dbReference type="EMBL" id="NBNE01001244">
    <property type="protein sequence ID" value="OWZ14862.1"/>
    <property type="molecule type" value="Genomic_DNA"/>
</dbReference>
<feature type="chain" id="PRO_5012963036" evidence="1">
    <location>
        <begin position="24"/>
        <end position="430"/>
    </location>
</feature>
<evidence type="ECO:0000313" key="3">
    <source>
        <dbReference type="Proteomes" id="UP000198211"/>
    </source>
</evidence>
<evidence type="ECO:0000313" key="2">
    <source>
        <dbReference type="EMBL" id="OWZ14862.1"/>
    </source>
</evidence>
<feature type="signal peptide" evidence="1">
    <location>
        <begin position="1"/>
        <end position="23"/>
    </location>
</feature>
<reference evidence="3" key="1">
    <citation type="submission" date="2017-03" db="EMBL/GenBank/DDBJ databases">
        <title>Phytopthora megakarya and P. palmivora, two closely related causual agents of cacao black pod achieved similar genome size and gene model numbers by different mechanisms.</title>
        <authorList>
            <person name="Ali S."/>
            <person name="Shao J."/>
            <person name="Larry D.J."/>
            <person name="Kronmiller B."/>
            <person name="Shen D."/>
            <person name="Strem M.D."/>
            <person name="Melnick R.L."/>
            <person name="Guiltinan M.J."/>
            <person name="Tyler B.M."/>
            <person name="Meinhardt L.W."/>
            <person name="Bailey B.A."/>
        </authorList>
    </citation>
    <scope>NUCLEOTIDE SEQUENCE [LARGE SCALE GENOMIC DNA]</scope>
    <source>
        <strain evidence="3">zdho120</strain>
    </source>
</reference>